<proteinExistence type="predicted"/>
<gene>
    <name evidence="9" type="ORF">J3Q64DRAFT_1754574</name>
</gene>
<evidence type="ECO:0000256" key="4">
    <source>
        <dbReference type="ARBA" id="ARBA00022454"/>
    </source>
</evidence>
<keyword evidence="6" id="KW-0238">DNA-binding</keyword>
<accession>A0ABR3ATI1</accession>
<dbReference type="EMBL" id="JBCLYO010000016">
    <property type="protein sequence ID" value="KAL0082023.1"/>
    <property type="molecule type" value="Genomic_DNA"/>
</dbReference>
<dbReference type="InterPro" id="IPR012340">
    <property type="entry name" value="NA-bd_OB-fold"/>
</dbReference>
<keyword evidence="5" id="KW-0779">Telomere</keyword>
<organism evidence="9 10">
    <name type="scientific">Phycomyces blakesleeanus</name>
    <dbReference type="NCBI Taxonomy" id="4837"/>
    <lineage>
        <taxon>Eukaryota</taxon>
        <taxon>Fungi</taxon>
        <taxon>Fungi incertae sedis</taxon>
        <taxon>Mucoromycota</taxon>
        <taxon>Mucoromycotina</taxon>
        <taxon>Mucoromycetes</taxon>
        <taxon>Mucorales</taxon>
        <taxon>Phycomycetaceae</taxon>
        <taxon>Phycomyces</taxon>
    </lineage>
</organism>
<evidence type="ECO:0000313" key="9">
    <source>
        <dbReference type="EMBL" id="KAL0082023.1"/>
    </source>
</evidence>
<reference evidence="9 10" key="1">
    <citation type="submission" date="2024-04" db="EMBL/GenBank/DDBJ databases">
        <title>Symmetric and asymmetric DNA N6-adenine methylation regulates different biological responses in Mucorales.</title>
        <authorList>
            <consortium name="Lawrence Berkeley National Laboratory"/>
            <person name="Lax C."/>
            <person name="Mondo S.J."/>
            <person name="Osorio-Concepcion M."/>
            <person name="Muszewska A."/>
            <person name="Corrochano-Luque M."/>
            <person name="Gutierrez G."/>
            <person name="Riley R."/>
            <person name="Lipzen A."/>
            <person name="Guo J."/>
            <person name="Hundley H."/>
            <person name="Amirebrahimi M."/>
            <person name="Ng V."/>
            <person name="Lorenzo-Gutierrez D."/>
            <person name="Binder U."/>
            <person name="Yang J."/>
            <person name="Song Y."/>
            <person name="Canovas D."/>
            <person name="Navarro E."/>
            <person name="Freitag M."/>
            <person name="Gabaldon T."/>
            <person name="Grigoriev I.V."/>
            <person name="Corrochano L.M."/>
            <person name="Nicolas F.E."/>
            <person name="Garre V."/>
        </authorList>
    </citation>
    <scope>NUCLEOTIDE SEQUENCE [LARGE SCALE GENOMIC DNA]</scope>
    <source>
        <strain evidence="9 10">L51</strain>
    </source>
</reference>
<keyword evidence="7" id="KW-0539">Nucleus</keyword>
<evidence type="ECO:0000256" key="8">
    <source>
        <dbReference type="ARBA" id="ARBA00030039"/>
    </source>
</evidence>
<dbReference type="PANTHER" id="PTHR13989">
    <property type="entry name" value="REPLICATION PROTEIN A-RELATED"/>
    <property type="match status" value="1"/>
</dbReference>
<comment type="subcellular location">
    <subcellularLocation>
        <location evidence="2">Chromosome</location>
        <location evidence="2">Telomere</location>
    </subcellularLocation>
    <subcellularLocation>
        <location evidence="1">Nucleus</location>
    </subcellularLocation>
</comment>
<evidence type="ECO:0000256" key="2">
    <source>
        <dbReference type="ARBA" id="ARBA00004574"/>
    </source>
</evidence>
<name>A0ABR3ATI1_PHYBL</name>
<protein>
    <recommendedName>
        <fullName evidence="3">CST complex subunit STN1</fullName>
    </recommendedName>
    <alternativeName>
        <fullName evidence="8">Suppressor of cdc thirteen homolog</fullName>
    </alternativeName>
</protein>
<dbReference type="Gene3D" id="2.40.50.140">
    <property type="entry name" value="Nucleic acid-binding proteins"/>
    <property type="match status" value="1"/>
</dbReference>
<dbReference type="SUPFAM" id="SSF50249">
    <property type="entry name" value="Nucleic acid-binding proteins"/>
    <property type="match status" value="1"/>
</dbReference>
<evidence type="ECO:0000256" key="7">
    <source>
        <dbReference type="ARBA" id="ARBA00023242"/>
    </source>
</evidence>
<dbReference type="InterPro" id="IPR040260">
    <property type="entry name" value="RFA2-like"/>
</dbReference>
<evidence type="ECO:0000313" key="10">
    <source>
        <dbReference type="Proteomes" id="UP001448207"/>
    </source>
</evidence>
<sequence length="316" mass="36787">MELTLKDITYLNQDPLFNTPLKLLIRNVIDISPHKEFKDLYQHYDHIVRYAEVCGVIVGIEQNYYGHTYTVDDSTGLLDCHYWKLMDSEPLAFNLSQTVRLRGKLSDYREKRQLIIDDKELVENMEESVHWVEALHLDKYYRKSYMLPSLPESSDIQSEEDPFESALLAYWRKHPDDVYSFAEVCQDPDLVELAHKLLSEVSGWGVTEHDLVELFSSTTKALARAGYLAPAGSSESNLYRLMTPKELEKGVLKIINEICELMDRNVGIRKNYIIERFRKYPAFCFVEDSTIISIIKSLLEQSVLYESDYNVYKIVV</sequence>
<dbReference type="PANTHER" id="PTHR13989:SF33">
    <property type="entry name" value="CST COMPLEX SUBUNIT STN1"/>
    <property type="match status" value="1"/>
</dbReference>
<evidence type="ECO:0000256" key="1">
    <source>
        <dbReference type="ARBA" id="ARBA00004123"/>
    </source>
</evidence>
<evidence type="ECO:0000256" key="6">
    <source>
        <dbReference type="ARBA" id="ARBA00023125"/>
    </source>
</evidence>
<comment type="caution">
    <text evidence="9">The sequence shown here is derived from an EMBL/GenBank/DDBJ whole genome shotgun (WGS) entry which is preliminary data.</text>
</comment>
<evidence type="ECO:0000256" key="3">
    <source>
        <dbReference type="ARBA" id="ARBA00017411"/>
    </source>
</evidence>
<dbReference type="Proteomes" id="UP001448207">
    <property type="component" value="Unassembled WGS sequence"/>
</dbReference>
<keyword evidence="4" id="KW-0158">Chromosome</keyword>
<keyword evidence="10" id="KW-1185">Reference proteome</keyword>
<evidence type="ECO:0000256" key="5">
    <source>
        <dbReference type="ARBA" id="ARBA00022895"/>
    </source>
</evidence>